<accession>A0AAX3E7K9</accession>
<sequence>MPNPVRFHIAADHDHARDAVERLFASVKQQLIAVLPNTSEILHIGATSVPGCLTKGDLDIVVRVERKDFHATEAALAARYARNSGSVRTNEFAAFEDDACTPHLGIQLTVKGGEFDVFHQFAAALRADPALVERYNELKRAHDGQPMDRYRAAKDAFVTDALRGRSAKRGDDRTE</sequence>
<protein>
    <submittedName>
        <fullName evidence="1">GrpB family protein</fullName>
    </submittedName>
</protein>
<organism evidence="1 2">
    <name type="scientific">Rhodopseudomonas palustris</name>
    <dbReference type="NCBI Taxonomy" id="1076"/>
    <lineage>
        <taxon>Bacteria</taxon>
        <taxon>Pseudomonadati</taxon>
        <taxon>Pseudomonadota</taxon>
        <taxon>Alphaproteobacteria</taxon>
        <taxon>Hyphomicrobiales</taxon>
        <taxon>Nitrobacteraceae</taxon>
        <taxon>Rhodopseudomonas</taxon>
    </lineage>
</organism>
<evidence type="ECO:0000313" key="2">
    <source>
        <dbReference type="Proteomes" id="UP001163166"/>
    </source>
</evidence>
<dbReference type="SUPFAM" id="SSF81301">
    <property type="entry name" value="Nucleotidyltransferase"/>
    <property type="match status" value="1"/>
</dbReference>
<gene>
    <name evidence="1" type="ORF">KQX62_14155</name>
</gene>
<dbReference type="Proteomes" id="UP001163166">
    <property type="component" value="Chromosome"/>
</dbReference>
<dbReference type="Gene3D" id="3.30.460.10">
    <property type="entry name" value="Beta Polymerase, domain 2"/>
    <property type="match status" value="1"/>
</dbReference>
<name>A0AAX3E7K9_RHOPL</name>
<dbReference type="InterPro" id="IPR043519">
    <property type="entry name" value="NT_sf"/>
</dbReference>
<dbReference type="InterPro" id="IPR007344">
    <property type="entry name" value="GrpB/CoaE"/>
</dbReference>
<reference evidence="1" key="1">
    <citation type="journal article" date="2022" name="Biol. Control">
        <title>In silico genomic analysis of Rhodopseudomonas palustris strains revealed potential biocontrol agents and crop yield enhancers.</title>
        <authorList>
            <person name="Surachat K."/>
            <person name="Kantachote D."/>
            <person name="Deachamag P."/>
            <person name="Wonglapsuwan M."/>
        </authorList>
    </citation>
    <scope>NUCLEOTIDE SEQUENCE</scope>
    <source>
        <strain evidence="1">TLS06</strain>
    </source>
</reference>
<proteinExistence type="predicted"/>
<dbReference type="PANTHER" id="PTHR34822:SF1">
    <property type="entry name" value="GRPB FAMILY PROTEIN"/>
    <property type="match status" value="1"/>
</dbReference>
<dbReference type="AlphaFoldDB" id="A0AAX3E7K9"/>
<evidence type="ECO:0000313" key="1">
    <source>
        <dbReference type="EMBL" id="UYO42092.1"/>
    </source>
</evidence>
<dbReference type="EMBL" id="CP076676">
    <property type="protein sequence ID" value="UYO42092.1"/>
    <property type="molecule type" value="Genomic_DNA"/>
</dbReference>
<dbReference type="PANTHER" id="PTHR34822">
    <property type="entry name" value="GRPB DOMAIN PROTEIN (AFU_ORTHOLOGUE AFUA_1G01530)"/>
    <property type="match status" value="1"/>
</dbReference>
<dbReference type="Pfam" id="PF04229">
    <property type="entry name" value="GrpB"/>
    <property type="match status" value="1"/>
</dbReference>